<evidence type="ECO:0000256" key="1">
    <source>
        <dbReference type="SAM" id="MobiDB-lite"/>
    </source>
</evidence>
<evidence type="ECO:0000313" key="4">
    <source>
        <dbReference type="Proteomes" id="UP001465976"/>
    </source>
</evidence>
<accession>A0ABR3F6Z8</accession>
<feature type="chain" id="PRO_5047443498" description="PPPDE domain-containing protein" evidence="2">
    <location>
        <begin position="27"/>
        <end position="443"/>
    </location>
</feature>
<gene>
    <name evidence="3" type="ORF">V5O48_010980</name>
</gene>
<evidence type="ECO:0000313" key="3">
    <source>
        <dbReference type="EMBL" id="KAL0570982.1"/>
    </source>
</evidence>
<feature type="signal peptide" evidence="2">
    <location>
        <begin position="1"/>
        <end position="26"/>
    </location>
</feature>
<name>A0ABR3F6Z8_9AGAR</name>
<comment type="caution">
    <text evidence="3">The sequence shown here is derived from an EMBL/GenBank/DDBJ whole genome shotgun (WGS) entry which is preliminary data.</text>
</comment>
<proteinExistence type="predicted"/>
<evidence type="ECO:0008006" key="5">
    <source>
        <dbReference type="Google" id="ProtNLM"/>
    </source>
</evidence>
<protein>
    <recommendedName>
        <fullName evidence="5">PPPDE domain-containing protein</fullName>
    </recommendedName>
</protein>
<feature type="compositionally biased region" description="Low complexity" evidence="1">
    <location>
        <begin position="185"/>
        <end position="196"/>
    </location>
</feature>
<organism evidence="3 4">
    <name type="scientific">Marasmius crinis-equi</name>
    <dbReference type="NCBI Taxonomy" id="585013"/>
    <lineage>
        <taxon>Eukaryota</taxon>
        <taxon>Fungi</taxon>
        <taxon>Dikarya</taxon>
        <taxon>Basidiomycota</taxon>
        <taxon>Agaricomycotina</taxon>
        <taxon>Agaricomycetes</taxon>
        <taxon>Agaricomycetidae</taxon>
        <taxon>Agaricales</taxon>
        <taxon>Marasmiineae</taxon>
        <taxon>Marasmiaceae</taxon>
        <taxon>Marasmius</taxon>
    </lineage>
</organism>
<dbReference type="Proteomes" id="UP001465976">
    <property type="component" value="Unassembled WGS sequence"/>
</dbReference>
<reference evidence="3 4" key="1">
    <citation type="submission" date="2024-02" db="EMBL/GenBank/DDBJ databases">
        <title>A draft genome for the cacao thread blight pathogen Marasmius crinis-equi.</title>
        <authorList>
            <person name="Cohen S.P."/>
            <person name="Baruah I.K."/>
            <person name="Amoako-Attah I."/>
            <person name="Bukari Y."/>
            <person name="Meinhardt L.W."/>
            <person name="Bailey B.A."/>
        </authorList>
    </citation>
    <scope>NUCLEOTIDE SEQUENCE [LARGE SCALE GENOMIC DNA]</scope>
    <source>
        <strain evidence="3 4">GH-76</strain>
    </source>
</reference>
<feature type="region of interest" description="Disordered" evidence="1">
    <location>
        <begin position="419"/>
        <end position="443"/>
    </location>
</feature>
<keyword evidence="2" id="KW-0732">Signal</keyword>
<keyword evidence="4" id="KW-1185">Reference proteome</keyword>
<feature type="region of interest" description="Disordered" evidence="1">
    <location>
        <begin position="323"/>
        <end position="342"/>
    </location>
</feature>
<feature type="compositionally biased region" description="Basic and acidic residues" evidence="1">
    <location>
        <begin position="419"/>
        <end position="428"/>
    </location>
</feature>
<feature type="region of interest" description="Disordered" evidence="1">
    <location>
        <begin position="175"/>
        <end position="220"/>
    </location>
</feature>
<evidence type="ECO:0000256" key="2">
    <source>
        <dbReference type="SAM" id="SignalP"/>
    </source>
</evidence>
<dbReference type="EMBL" id="JBAHYK010000844">
    <property type="protein sequence ID" value="KAL0570982.1"/>
    <property type="molecule type" value="Genomic_DNA"/>
</dbReference>
<feature type="compositionally biased region" description="Basic and acidic residues" evidence="1">
    <location>
        <begin position="197"/>
        <end position="218"/>
    </location>
</feature>
<sequence>MSSQPTPSRWSLVSLFNRLFSGLMDAITDTRAPVTKTTYAVCHCFNLPQAQSFTPQMFENMVQDVDLACTVRAIALCKRTDRFQHETLIAVISLPGESTEALVFIERAGCWKGWSLRAALNASAESSSASLPVVNADPTQPQEQDSATLARDIITLLPKPSLFWKYATPGGSSPPFDQLPVIVKNSSNSSPSPDSDTLAKNEADQSRESVKTKGDGKAKYQGGTRRLFKSLRRQPEPDPSDINLDQPSANSNADHTFIYAITFPGENCEPPSVLDLAIVSKLVSEHRPSYSLVQHNCYFFAAAICKVMEQRFGGKKIRNFEFQESEPPPSWHDVQASSSTDTHPQAGVYHHQWLRKGNLKPIQILREDGPYFTEMVQELVTKFDDEREMHPVIKSRQTEGRLQQTRDELTETRARLTETEERMREMQRRLQQFEQPSSTLPGR</sequence>